<dbReference type="Proteomes" id="UP000016646">
    <property type="component" value="Unassembled WGS sequence"/>
</dbReference>
<accession>A0ABP2YNR0</accession>
<dbReference type="InterPro" id="IPR011990">
    <property type="entry name" value="TPR-like_helical_dom_sf"/>
</dbReference>
<dbReference type="SUPFAM" id="SSF48452">
    <property type="entry name" value="TPR-like"/>
    <property type="match status" value="1"/>
</dbReference>
<keyword evidence="1" id="KW-0732">Signal</keyword>
<evidence type="ECO:0000313" key="3">
    <source>
        <dbReference type="Proteomes" id="UP000016646"/>
    </source>
</evidence>
<feature type="chain" id="PRO_5046930738" description="Tetratricopeptide repeat protein" evidence="1">
    <location>
        <begin position="34"/>
        <end position="353"/>
    </location>
</feature>
<keyword evidence="3" id="KW-1185">Reference proteome</keyword>
<dbReference type="RefSeq" id="WP_021495468.1">
    <property type="nucleotide sequence ID" value="NZ_AVQI01000016.1"/>
</dbReference>
<name>A0ABP2YNR0_TRESO</name>
<dbReference type="Gene3D" id="1.25.40.10">
    <property type="entry name" value="Tetratricopeptide repeat domain"/>
    <property type="match status" value="1"/>
</dbReference>
<reference evidence="2 3" key="1">
    <citation type="submission" date="2013-08" db="EMBL/GenBank/DDBJ databases">
        <authorList>
            <person name="Durkin A.S."/>
            <person name="Haft D.R."/>
            <person name="McCorrison J."/>
            <person name="Torralba M."/>
            <person name="Gillis M."/>
            <person name="Haft D.H."/>
            <person name="Methe B."/>
            <person name="Sutton G."/>
            <person name="Nelson K.E."/>
        </authorList>
    </citation>
    <scope>NUCLEOTIDE SEQUENCE [LARGE SCALE GENOMIC DNA]</scope>
    <source>
        <strain evidence="2 3">ATCC 35536</strain>
    </source>
</reference>
<evidence type="ECO:0000256" key="1">
    <source>
        <dbReference type="SAM" id="SignalP"/>
    </source>
</evidence>
<feature type="signal peptide" evidence="1">
    <location>
        <begin position="1"/>
        <end position="33"/>
    </location>
</feature>
<gene>
    <name evidence="2" type="ORF">HMPREF0860_1361</name>
</gene>
<protein>
    <recommendedName>
        <fullName evidence="4">Tetratricopeptide repeat protein</fullName>
    </recommendedName>
</protein>
<comment type="caution">
    <text evidence="2">The sequence shown here is derived from an EMBL/GenBank/DDBJ whole genome shotgun (WGS) entry which is preliminary data.</text>
</comment>
<sequence length="353" mass="40993">MPKKRMLKKVSYAAGIAVLLVCIFAFPSSVATAESKRKEQAQLVSLLKKSDLAAGSRYAIVNQIANNMLSANEYQSAVLFLTDWVQKHPDDAYNSYWLLMTGYAYLSMQAEPFAEYYFDRILRHYPDLLVKGRSVHFLCLKNLIRISKTSSTRIAYFNEMINRFPSDVSITELYYRRALEYEKNSEWESALRSFAQFLEQSDAPTIQIAGEPNAYGDARRLVDFNNSSKDWTFETLDALVTAVKSAITRYDWRALDSYCSKINFFYMSWTQDENDPNSQKEFSLRVYMRGQRISFSDTLETGTTANEAYLRTRGWSPYSPVWYLYFRKVDFPIDPDINGNWEWAGIYMGERLL</sequence>
<dbReference type="EMBL" id="AVQI01000016">
    <property type="protein sequence ID" value="ERK04739.1"/>
    <property type="molecule type" value="Genomic_DNA"/>
</dbReference>
<proteinExistence type="predicted"/>
<organism evidence="2 3">
    <name type="scientific">Treponema socranskii subsp. socranskii VPI DR56BR1116 = ATCC 35536</name>
    <dbReference type="NCBI Taxonomy" id="1125725"/>
    <lineage>
        <taxon>Bacteria</taxon>
        <taxon>Pseudomonadati</taxon>
        <taxon>Spirochaetota</taxon>
        <taxon>Spirochaetia</taxon>
        <taxon>Spirochaetales</taxon>
        <taxon>Treponemataceae</taxon>
        <taxon>Treponema</taxon>
    </lineage>
</organism>
<evidence type="ECO:0008006" key="4">
    <source>
        <dbReference type="Google" id="ProtNLM"/>
    </source>
</evidence>
<evidence type="ECO:0000313" key="2">
    <source>
        <dbReference type="EMBL" id="ERK04739.1"/>
    </source>
</evidence>